<dbReference type="InterPro" id="IPR002589">
    <property type="entry name" value="Macro_dom"/>
</dbReference>
<dbReference type="CDD" id="cd02901">
    <property type="entry name" value="Macro_Poa1p-like"/>
    <property type="match status" value="1"/>
</dbReference>
<dbReference type="PROSITE" id="PS51154">
    <property type="entry name" value="MACRO"/>
    <property type="match status" value="1"/>
</dbReference>
<dbReference type="HOGENOM" id="CLU_049707_0_0_6"/>
<dbReference type="SMART" id="SM00506">
    <property type="entry name" value="A1pp"/>
    <property type="match status" value="1"/>
</dbReference>
<dbReference type="KEGG" id="xor:XOC_3769"/>
<dbReference type="PANTHER" id="PTHR12521:SF0">
    <property type="entry name" value="ADP-RIBOSE GLYCOHYDROLASE OARD1"/>
    <property type="match status" value="1"/>
</dbReference>
<dbReference type="AlphaFoldDB" id="G7TGB2"/>
<comment type="catalytic activity">
    <reaction evidence="1">
        <text>an N-(ADP-alpha-D-ribosyl)-thymidine in DNA + H2O = a thymidine in DNA + ADP-D-ribose</text>
        <dbReference type="Rhea" id="RHEA:71655"/>
        <dbReference type="Rhea" id="RHEA-COMP:13556"/>
        <dbReference type="Rhea" id="RHEA-COMP:18051"/>
        <dbReference type="ChEBI" id="CHEBI:15377"/>
        <dbReference type="ChEBI" id="CHEBI:57967"/>
        <dbReference type="ChEBI" id="CHEBI:137386"/>
        <dbReference type="ChEBI" id="CHEBI:191199"/>
    </reaction>
    <physiologicalReaction direction="left-to-right" evidence="1">
        <dbReference type="Rhea" id="RHEA:71656"/>
    </physiologicalReaction>
</comment>
<dbReference type="InterPro" id="IPR043472">
    <property type="entry name" value="Macro_dom-like"/>
</dbReference>
<dbReference type="EMBL" id="CP003057">
    <property type="protein sequence ID" value="AEQ97859.1"/>
    <property type="molecule type" value="Genomic_DNA"/>
</dbReference>
<dbReference type="SUPFAM" id="SSF52949">
    <property type="entry name" value="Macro domain-like"/>
    <property type="match status" value="1"/>
</dbReference>
<reference evidence="3 4" key="1">
    <citation type="journal article" date="2011" name="J. Bacteriol.">
        <title>Two new complete genome sequences offer insight into host and tissue specificity of plant pathogenic Xanthomonas spp.</title>
        <authorList>
            <person name="Bogdanove A.J."/>
            <person name="Koebnik R."/>
            <person name="Lu H."/>
            <person name="Furutani A."/>
            <person name="Angiuoli S.V."/>
            <person name="Patil P.B."/>
            <person name="Van Sluys M.A."/>
            <person name="Ryan R.P."/>
            <person name="Meyer D.F."/>
            <person name="Han S.W."/>
            <person name="Aparna G."/>
            <person name="Rajaram M."/>
            <person name="Delcher A.L."/>
            <person name="Phillippy A.M."/>
            <person name="Puiu D."/>
            <person name="Schatz M.C."/>
            <person name="Shumway M."/>
            <person name="Sommer D.D."/>
            <person name="Trapnell C."/>
            <person name="Benahmed F."/>
            <person name="Dimitrov G."/>
            <person name="Madupu R."/>
            <person name="Radune D."/>
            <person name="Sullivan S."/>
            <person name="Jha G."/>
            <person name="Ishihara H."/>
            <person name="Lee S.W."/>
            <person name="Pandey A."/>
            <person name="Sharma V."/>
            <person name="Sriariyanun M."/>
            <person name="Szurek B."/>
            <person name="Vera-Cruz C.M."/>
            <person name="Dorman K.S."/>
            <person name="Ronald P.C."/>
            <person name="Verdier V."/>
            <person name="Dow J.M."/>
            <person name="Sonti R.V."/>
            <person name="Tsuge S."/>
            <person name="Brendel V.P."/>
            <person name="Rabinowicz P.D."/>
            <person name="Leach J.E."/>
            <person name="White F.F."/>
            <person name="Salzberg S.L."/>
        </authorList>
    </citation>
    <scope>NUCLEOTIDE SEQUENCE [LARGE SCALE GENOMIC DNA]</scope>
    <source>
        <strain evidence="3 4">BLS256</strain>
    </source>
</reference>
<evidence type="ECO:0000256" key="1">
    <source>
        <dbReference type="ARBA" id="ARBA00035885"/>
    </source>
</evidence>
<gene>
    <name evidence="3" type="ORF">XOC_3769</name>
</gene>
<accession>G7TGB2</accession>
<evidence type="ECO:0000313" key="4">
    <source>
        <dbReference type="Proteomes" id="UP000008851"/>
    </source>
</evidence>
<name>G7TGB2_XANOB</name>
<sequence>MVFPMITFTQGNLLESGAEALVNTVNTVGVMGKGIALMFKERFKENFLRYAAACKDNQVRIGKIFVTEVNELDGPRWIINFPTKQHWRGDSRIEWITEGLQDLHRFLSENKVKSIAIPPLGAGNGGLDWAEVRPLIEEVLAGLDTDILVFEPTLKYQNVAKRSGVEKLTPARALIAELVRRYWVLGMECSLLEIQKLAWFLERNIERAGLPELDLRFSAHKYGPYADRLRHLLNGLDGSYLHCDKRISDADPLDVIWFDDNRKSFVQTYLKSEAKQYIPALEATAALIDGFESPFGMELLATVDWLIVQEGISAQVADVREGIRHWPGDQEAAARKDRLFDDRALGIALKRLASGAIAVA</sequence>
<evidence type="ECO:0000259" key="2">
    <source>
        <dbReference type="PROSITE" id="PS51154"/>
    </source>
</evidence>
<dbReference type="InterPro" id="IPR050892">
    <property type="entry name" value="ADP-ribose_metab_enzymes"/>
</dbReference>
<dbReference type="Gene3D" id="3.40.220.10">
    <property type="entry name" value="Leucine Aminopeptidase, subunit E, domain 1"/>
    <property type="match status" value="1"/>
</dbReference>
<evidence type="ECO:0000313" key="3">
    <source>
        <dbReference type="EMBL" id="AEQ97859.1"/>
    </source>
</evidence>
<dbReference type="PANTHER" id="PTHR12521">
    <property type="entry name" value="PROTEIN C6ORF130"/>
    <property type="match status" value="1"/>
</dbReference>
<dbReference type="eggNOG" id="COG2110">
    <property type="taxonomic scope" value="Bacteria"/>
</dbReference>
<dbReference type="Proteomes" id="UP000008851">
    <property type="component" value="Chromosome"/>
</dbReference>
<feature type="domain" description="Macro" evidence="2">
    <location>
        <begin position="1"/>
        <end position="158"/>
    </location>
</feature>
<protein>
    <submittedName>
        <fullName evidence="3">Appr-1-p processing enzyme family</fullName>
    </submittedName>
</protein>
<dbReference type="GO" id="GO:0140291">
    <property type="term" value="P:peptidyl-glutamate ADP-deribosylation"/>
    <property type="evidence" value="ECO:0007669"/>
    <property type="project" value="TreeGrafter"/>
</dbReference>
<organism evidence="3 4">
    <name type="scientific">Xanthomonas oryzae pv. oryzicola (strain BLS256)</name>
    <dbReference type="NCBI Taxonomy" id="383407"/>
    <lineage>
        <taxon>Bacteria</taxon>
        <taxon>Pseudomonadati</taxon>
        <taxon>Pseudomonadota</taxon>
        <taxon>Gammaproteobacteria</taxon>
        <taxon>Lysobacterales</taxon>
        <taxon>Lysobacteraceae</taxon>
        <taxon>Xanthomonas</taxon>
    </lineage>
</organism>
<dbReference type="Pfam" id="PF01661">
    <property type="entry name" value="Macro"/>
    <property type="match status" value="1"/>
</dbReference>
<proteinExistence type="predicted"/>